<dbReference type="PROSITE" id="PS50893">
    <property type="entry name" value="ABC_TRANSPORTER_2"/>
    <property type="match status" value="1"/>
</dbReference>
<keyword evidence="7" id="KW-1185">Reference proteome</keyword>
<dbReference type="PROSITE" id="PS00211">
    <property type="entry name" value="ABC_TRANSPORTER_1"/>
    <property type="match status" value="1"/>
</dbReference>
<dbReference type="CDD" id="cd03230">
    <property type="entry name" value="ABC_DR_subfamily_A"/>
    <property type="match status" value="1"/>
</dbReference>
<evidence type="ECO:0000256" key="4">
    <source>
        <dbReference type="ARBA" id="ARBA00022840"/>
    </source>
</evidence>
<protein>
    <submittedName>
        <fullName evidence="6">ABC transporter ATP-binding protein</fullName>
    </submittedName>
</protein>
<evidence type="ECO:0000256" key="2">
    <source>
        <dbReference type="ARBA" id="ARBA00022448"/>
    </source>
</evidence>
<evidence type="ECO:0000313" key="6">
    <source>
        <dbReference type="EMBL" id="MDI3234613.1"/>
    </source>
</evidence>
<keyword evidence="3" id="KW-0547">Nucleotide-binding</keyword>
<name>A0ABT6R188_9BACL</name>
<dbReference type="InterPro" id="IPR027417">
    <property type="entry name" value="P-loop_NTPase"/>
</dbReference>
<dbReference type="EMBL" id="JASBQV010000007">
    <property type="protein sequence ID" value="MDI3234613.1"/>
    <property type="molecule type" value="Genomic_DNA"/>
</dbReference>
<evidence type="ECO:0000313" key="7">
    <source>
        <dbReference type="Proteomes" id="UP001243286"/>
    </source>
</evidence>
<comment type="similarity">
    <text evidence="1">Belongs to the ABC transporter superfamily.</text>
</comment>
<sequence>MIHLEHVTKEFAPKRGLFDVSFSVEPGMVFGFIGPNGAGKSTAIRQLMGLIRADSGHATIGGYDCWNQTEDVKRIVGYLPGEINLPGDFTGEQILHLMQKLHHSKPERQLELLERFPFETKTKIRKMSKGMKQKLALVGCFMKDAPVYLLDEPTSGLDPLMQERFLALIDEERQQGKAILMSSHHFPEMEKSCDRAALIKEGRLIIEADIHELVRSSRKQYTIEFGLGAHAEQFARQIGSERMQNQVSFVTTKQLTLNQVIRFLTEYDVRTIHSSADDLEHVFLHYYSEEESP</sequence>
<dbReference type="Gene3D" id="3.40.50.300">
    <property type="entry name" value="P-loop containing nucleotide triphosphate hydrolases"/>
    <property type="match status" value="1"/>
</dbReference>
<evidence type="ECO:0000256" key="1">
    <source>
        <dbReference type="ARBA" id="ARBA00005417"/>
    </source>
</evidence>
<accession>A0ABT6R188</accession>
<dbReference type="InterPro" id="IPR050763">
    <property type="entry name" value="ABC_transporter_ATP-binding"/>
</dbReference>
<reference evidence="6 7" key="1">
    <citation type="submission" date="2023-04" db="EMBL/GenBank/DDBJ databases">
        <title>Antarctic isolates genomes.</title>
        <authorList>
            <person name="Dimov S.G."/>
        </authorList>
    </citation>
    <scope>NUCLEOTIDE SEQUENCE [LARGE SCALE GENOMIC DNA]</scope>
    <source>
        <strain evidence="6 7">AL19</strain>
    </source>
</reference>
<evidence type="ECO:0000259" key="5">
    <source>
        <dbReference type="PROSITE" id="PS50893"/>
    </source>
</evidence>
<keyword evidence="2" id="KW-0813">Transport</keyword>
<dbReference type="PANTHER" id="PTHR42711">
    <property type="entry name" value="ABC TRANSPORTER ATP-BINDING PROTEIN"/>
    <property type="match status" value="1"/>
</dbReference>
<dbReference type="InterPro" id="IPR003593">
    <property type="entry name" value="AAA+_ATPase"/>
</dbReference>
<dbReference type="Proteomes" id="UP001243286">
    <property type="component" value="Unassembled WGS sequence"/>
</dbReference>
<evidence type="ECO:0000256" key="3">
    <source>
        <dbReference type="ARBA" id="ARBA00022741"/>
    </source>
</evidence>
<dbReference type="Pfam" id="PF00005">
    <property type="entry name" value="ABC_tran"/>
    <property type="match status" value="1"/>
</dbReference>
<dbReference type="RefSeq" id="WP_026830454.1">
    <property type="nucleotide sequence ID" value="NZ_JANJYY010000035.1"/>
</dbReference>
<dbReference type="SUPFAM" id="SSF52540">
    <property type="entry name" value="P-loop containing nucleoside triphosphate hydrolases"/>
    <property type="match status" value="1"/>
</dbReference>
<dbReference type="InterPro" id="IPR003439">
    <property type="entry name" value="ABC_transporter-like_ATP-bd"/>
</dbReference>
<dbReference type="PANTHER" id="PTHR42711:SF5">
    <property type="entry name" value="ABC TRANSPORTER ATP-BINDING PROTEIN NATA"/>
    <property type="match status" value="1"/>
</dbReference>
<comment type="caution">
    <text evidence="6">The sequence shown here is derived from an EMBL/GenBank/DDBJ whole genome shotgun (WGS) entry which is preliminary data.</text>
</comment>
<keyword evidence="4 6" id="KW-0067">ATP-binding</keyword>
<dbReference type="SMART" id="SM00382">
    <property type="entry name" value="AAA"/>
    <property type="match status" value="1"/>
</dbReference>
<dbReference type="GO" id="GO:0005524">
    <property type="term" value="F:ATP binding"/>
    <property type="evidence" value="ECO:0007669"/>
    <property type="project" value="UniProtKB-KW"/>
</dbReference>
<organism evidence="6 7">
    <name type="scientific">Exiguobacterium antarcticum</name>
    <dbReference type="NCBI Taxonomy" id="132920"/>
    <lineage>
        <taxon>Bacteria</taxon>
        <taxon>Bacillati</taxon>
        <taxon>Bacillota</taxon>
        <taxon>Bacilli</taxon>
        <taxon>Bacillales</taxon>
        <taxon>Bacillales Family XII. Incertae Sedis</taxon>
        <taxon>Exiguobacterium</taxon>
    </lineage>
</organism>
<gene>
    <name evidence="6" type="ORF">QK289_06305</name>
</gene>
<dbReference type="InterPro" id="IPR017871">
    <property type="entry name" value="ABC_transporter-like_CS"/>
</dbReference>
<proteinExistence type="inferred from homology"/>
<feature type="domain" description="ABC transporter" evidence="5">
    <location>
        <begin position="2"/>
        <end position="226"/>
    </location>
</feature>